<feature type="region of interest" description="Disordered" evidence="1">
    <location>
        <begin position="614"/>
        <end position="634"/>
    </location>
</feature>
<dbReference type="Proteomes" id="UP000799640">
    <property type="component" value="Unassembled WGS sequence"/>
</dbReference>
<proteinExistence type="predicted"/>
<organism evidence="3 4">
    <name type="scientific">Trichodelitschia bisporula</name>
    <dbReference type="NCBI Taxonomy" id="703511"/>
    <lineage>
        <taxon>Eukaryota</taxon>
        <taxon>Fungi</taxon>
        <taxon>Dikarya</taxon>
        <taxon>Ascomycota</taxon>
        <taxon>Pezizomycotina</taxon>
        <taxon>Dothideomycetes</taxon>
        <taxon>Dothideomycetes incertae sedis</taxon>
        <taxon>Phaeotrichales</taxon>
        <taxon>Phaeotrichaceae</taxon>
        <taxon>Trichodelitschia</taxon>
    </lineage>
</organism>
<dbReference type="InterPro" id="IPR029217">
    <property type="entry name" value="Spo7_2_N"/>
</dbReference>
<dbReference type="GO" id="GO:1902657">
    <property type="term" value="P:protein localization to prospore membrane"/>
    <property type="evidence" value="ECO:0007669"/>
    <property type="project" value="InterPro"/>
</dbReference>
<dbReference type="Pfam" id="PF15407">
    <property type="entry name" value="Spo7_2_N"/>
    <property type="match status" value="1"/>
</dbReference>
<dbReference type="PANTHER" id="PTHR28076">
    <property type="entry name" value="SPORULATION-SPECIFIC PROTEIN 71"/>
    <property type="match status" value="1"/>
</dbReference>
<keyword evidence="4" id="KW-1185">Reference proteome</keyword>
<dbReference type="PROSITE" id="PS50003">
    <property type="entry name" value="PH_DOMAIN"/>
    <property type="match status" value="1"/>
</dbReference>
<protein>
    <recommendedName>
        <fullName evidence="2">PH domain-containing protein</fullName>
    </recommendedName>
</protein>
<evidence type="ECO:0000313" key="3">
    <source>
        <dbReference type="EMBL" id="KAF2401626.1"/>
    </source>
</evidence>
<gene>
    <name evidence="3" type="ORF">EJ06DRAFT_580904</name>
</gene>
<feature type="region of interest" description="Disordered" evidence="1">
    <location>
        <begin position="242"/>
        <end position="261"/>
    </location>
</feature>
<dbReference type="EMBL" id="ML996692">
    <property type="protein sequence ID" value="KAF2401626.1"/>
    <property type="molecule type" value="Genomic_DNA"/>
</dbReference>
<dbReference type="SMART" id="SM00233">
    <property type="entry name" value="PH"/>
    <property type="match status" value="2"/>
</dbReference>
<dbReference type="PANTHER" id="PTHR28076:SF1">
    <property type="entry name" value="PROSPORE MEMBRANE ADAPTER PROTEIN SPO71"/>
    <property type="match status" value="1"/>
</dbReference>
<feature type="compositionally biased region" description="Polar residues" evidence="1">
    <location>
        <begin position="175"/>
        <end position="202"/>
    </location>
</feature>
<dbReference type="InterPro" id="IPR040345">
    <property type="entry name" value="Mug56/Spo71"/>
</dbReference>
<dbReference type="InterPro" id="IPR001849">
    <property type="entry name" value="PH_domain"/>
</dbReference>
<dbReference type="Pfam" id="PF15404">
    <property type="entry name" value="PH_4"/>
    <property type="match status" value="2"/>
</dbReference>
<dbReference type="GO" id="GO:0005628">
    <property type="term" value="C:prospore membrane"/>
    <property type="evidence" value="ECO:0007669"/>
    <property type="project" value="TreeGrafter"/>
</dbReference>
<accession>A0A6G1I0H8</accession>
<name>A0A6G1I0H8_9PEZI</name>
<dbReference type="Pfam" id="PF23207">
    <property type="entry name" value="PH_SPO71"/>
    <property type="match status" value="1"/>
</dbReference>
<feature type="domain" description="PH" evidence="2">
    <location>
        <begin position="573"/>
        <end position="776"/>
    </location>
</feature>
<feature type="compositionally biased region" description="Acidic residues" evidence="1">
    <location>
        <begin position="111"/>
        <end position="125"/>
    </location>
</feature>
<reference evidence="3" key="1">
    <citation type="journal article" date="2020" name="Stud. Mycol.">
        <title>101 Dothideomycetes genomes: a test case for predicting lifestyles and emergence of pathogens.</title>
        <authorList>
            <person name="Haridas S."/>
            <person name="Albert R."/>
            <person name="Binder M."/>
            <person name="Bloem J."/>
            <person name="Labutti K."/>
            <person name="Salamov A."/>
            <person name="Andreopoulos B."/>
            <person name="Baker S."/>
            <person name="Barry K."/>
            <person name="Bills G."/>
            <person name="Bluhm B."/>
            <person name="Cannon C."/>
            <person name="Castanera R."/>
            <person name="Culley D."/>
            <person name="Daum C."/>
            <person name="Ezra D."/>
            <person name="Gonzalez J."/>
            <person name="Henrissat B."/>
            <person name="Kuo A."/>
            <person name="Liang C."/>
            <person name="Lipzen A."/>
            <person name="Lutzoni F."/>
            <person name="Magnuson J."/>
            <person name="Mondo S."/>
            <person name="Nolan M."/>
            <person name="Ohm R."/>
            <person name="Pangilinan J."/>
            <person name="Park H.-J."/>
            <person name="Ramirez L."/>
            <person name="Alfaro M."/>
            <person name="Sun H."/>
            <person name="Tritt A."/>
            <person name="Yoshinaga Y."/>
            <person name="Zwiers L.-H."/>
            <person name="Turgeon B."/>
            <person name="Goodwin S."/>
            <person name="Spatafora J."/>
            <person name="Crous P."/>
            <person name="Grigoriev I."/>
        </authorList>
    </citation>
    <scope>NUCLEOTIDE SEQUENCE</scope>
    <source>
        <strain evidence="3">CBS 262.69</strain>
    </source>
</reference>
<dbReference type="AlphaFoldDB" id="A0A6G1I0H8"/>
<evidence type="ECO:0000256" key="1">
    <source>
        <dbReference type="SAM" id="MobiDB-lite"/>
    </source>
</evidence>
<dbReference type="SMART" id="SM01316">
    <property type="entry name" value="Spo7_2_N"/>
    <property type="match status" value="1"/>
</dbReference>
<evidence type="ECO:0000259" key="2">
    <source>
        <dbReference type="PROSITE" id="PS50003"/>
    </source>
</evidence>
<feature type="compositionally biased region" description="Basic and acidic residues" evidence="1">
    <location>
        <begin position="244"/>
        <end position="261"/>
    </location>
</feature>
<dbReference type="OrthoDB" id="5579281at2759"/>
<evidence type="ECO:0000313" key="4">
    <source>
        <dbReference type="Proteomes" id="UP000799640"/>
    </source>
</evidence>
<feature type="compositionally biased region" description="Pro residues" evidence="1">
    <location>
        <begin position="618"/>
        <end position="628"/>
    </location>
</feature>
<feature type="region of interest" description="Disordered" evidence="1">
    <location>
        <begin position="705"/>
        <end position="734"/>
    </location>
</feature>
<feature type="region of interest" description="Disordered" evidence="1">
    <location>
        <begin position="1"/>
        <end position="22"/>
    </location>
</feature>
<feature type="compositionally biased region" description="Polar residues" evidence="1">
    <location>
        <begin position="1"/>
        <end position="12"/>
    </location>
</feature>
<feature type="region of interest" description="Disordered" evidence="1">
    <location>
        <begin position="91"/>
        <end position="229"/>
    </location>
</feature>
<sequence length="1019" mass="112214">MSRRNSQFQPHTPHTPVLPPNLEPDSFTAQRLTHALPEHLFITSRRLFIGPVPKGWTAPAQHHFHLPHHTPTRVATFSADGRVSMQRRVTGLEGPSAAAVWESSFPRPEDLSEEESAVEEEEEAEPGAGNTDTPVRQPRSAEQQRSDTTDTFVSAPEGEENARLAPEPLDPTRLGSINSGSVPLESVSSQGAHLQPVSSTEELIQRTPRAEDGPEGHATGGDAAMSARGGILGGVSRVVTRVGESAERRQKGTGHIKFDVPEPGEGRVERVLSAARMLEGDVKRPFRRVLRRKTVEGQIVKMEKMLVRVEASLDKNLPPDYDENGQGVVTRTLERWSEAMVVCRQSHREEAEFVLQFYKTRVIPAVEGEKTRKRPVREIILSRKHAKVNLYSSLDKTVVIWEPGEKGTKISILRARSAANGVEWYTFLRGVLGYHRTSDIQISIPDLNVSLRIEDPFGELADDEEDDEEVDEEKIIQKTMEREQLVAGNLIRRSLAVLESSQDWAGVMSSWAPDQPIGLAWKRYDRLEWIHGTNEKRMYGTMAMMKSHDLELRPKEHFPTTAPTPSRGELTEPPPVEGFLIRLTSQKGVHQSVSRLFFKRLYFSTHDHLLFFSRPARAAPPPPPPRRPGPLAAHTDDEADAVPLIYAVTPYPLTDGQITWLAPPTPRATVAAHDQAAQAEAARSAYNLTSADGYIDLTQVATVRGLQNPDGTNGEVNERAGSESSSEADMAAPGPEVAADDRTFEIVLGNGQTVRLQAFDSTTCSEWITRLRALARYWTARRAADTALLQSTRRANLTALHIDEAAEADVGQRAKKWEVAASVASPSLYNLCGVGGCRAVVMAGPLYRKKKRRGLFEKVVCVAAAGGLHIFRQRRGAGGQARPEVGWNKVESIPLGECYLYSGVLVEGDLVYRDSASGAVAGSGVPRVWLPEGWTSCDEDLVCCFVVWRARRKGFFREGKEGGGGGLGLGLKRVSALGKQGRGMVFRARSRVERDRWVLALGGEIERGVGGEDVRIEGE</sequence>
<dbReference type="InterPro" id="IPR039486">
    <property type="entry name" value="Mug56/Spo71_PH"/>
</dbReference>
<dbReference type="InterPro" id="IPR057379">
    <property type="entry name" value="PH_SPO71"/>
</dbReference>